<evidence type="ECO:0000313" key="2">
    <source>
        <dbReference type="EMBL" id="KAJ7230584.1"/>
    </source>
</evidence>
<evidence type="ECO:0000256" key="1">
    <source>
        <dbReference type="SAM" id="MobiDB-lite"/>
    </source>
</evidence>
<dbReference type="Proteomes" id="UP001219525">
    <property type="component" value="Unassembled WGS sequence"/>
</dbReference>
<keyword evidence="3" id="KW-1185">Reference proteome</keyword>
<feature type="region of interest" description="Disordered" evidence="1">
    <location>
        <begin position="1"/>
        <end position="30"/>
    </location>
</feature>
<dbReference type="AlphaFoldDB" id="A0AAD7E621"/>
<feature type="compositionally biased region" description="Basic and acidic residues" evidence="1">
    <location>
        <begin position="207"/>
        <end position="216"/>
    </location>
</feature>
<accession>A0AAD7E621</accession>
<dbReference type="EMBL" id="JARJCW010000001">
    <property type="protein sequence ID" value="KAJ7230584.1"/>
    <property type="molecule type" value="Genomic_DNA"/>
</dbReference>
<evidence type="ECO:0000313" key="3">
    <source>
        <dbReference type="Proteomes" id="UP001219525"/>
    </source>
</evidence>
<feature type="region of interest" description="Disordered" evidence="1">
    <location>
        <begin position="323"/>
        <end position="352"/>
    </location>
</feature>
<feature type="region of interest" description="Disordered" evidence="1">
    <location>
        <begin position="128"/>
        <end position="147"/>
    </location>
</feature>
<gene>
    <name evidence="2" type="ORF">GGX14DRAFT_384509</name>
</gene>
<organism evidence="2 3">
    <name type="scientific">Mycena pura</name>
    <dbReference type="NCBI Taxonomy" id="153505"/>
    <lineage>
        <taxon>Eukaryota</taxon>
        <taxon>Fungi</taxon>
        <taxon>Dikarya</taxon>
        <taxon>Basidiomycota</taxon>
        <taxon>Agaricomycotina</taxon>
        <taxon>Agaricomycetes</taxon>
        <taxon>Agaricomycetidae</taxon>
        <taxon>Agaricales</taxon>
        <taxon>Marasmiineae</taxon>
        <taxon>Mycenaceae</taxon>
        <taxon>Mycena</taxon>
    </lineage>
</organism>
<feature type="compositionally biased region" description="Polar residues" evidence="1">
    <location>
        <begin position="1"/>
        <end position="11"/>
    </location>
</feature>
<protein>
    <submittedName>
        <fullName evidence="2">Uncharacterized protein</fullName>
    </submittedName>
</protein>
<reference evidence="2" key="1">
    <citation type="submission" date="2023-03" db="EMBL/GenBank/DDBJ databases">
        <title>Massive genome expansion in bonnet fungi (Mycena s.s.) driven by repeated elements and novel gene families across ecological guilds.</title>
        <authorList>
            <consortium name="Lawrence Berkeley National Laboratory"/>
            <person name="Harder C.B."/>
            <person name="Miyauchi S."/>
            <person name="Viragh M."/>
            <person name="Kuo A."/>
            <person name="Thoen E."/>
            <person name="Andreopoulos B."/>
            <person name="Lu D."/>
            <person name="Skrede I."/>
            <person name="Drula E."/>
            <person name="Henrissat B."/>
            <person name="Morin E."/>
            <person name="Kohler A."/>
            <person name="Barry K."/>
            <person name="LaButti K."/>
            <person name="Morin E."/>
            <person name="Salamov A."/>
            <person name="Lipzen A."/>
            <person name="Mereny Z."/>
            <person name="Hegedus B."/>
            <person name="Baldrian P."/>
            <person name="Stursova M."/>
            <person name="Weitz H."/>
            <person name="Taylor A."/>
            <person name="Grigoriev I.V."/>
            <person name="Nagy L.G."/>
            <person name="Martin F."/>
            <person name="Kauserud H."/>
        </authorList>
    </citation>
    <scope>NUCLEOTIDE SEQUENCE</scope>
    <source>
        <strain evidence="2">9144</strain>
    </source>
</reference>
<name>A0AAD7E621_9AGAR</name>
<comment type="caution">
    <text evidence="2">The sequence shown here is derived from an EMBL/GenBank/DDBJ whole genome shotgun (WGS) entry which is preliminary data.</text>
</comment>
<proteinExistence type="predicted"/>
<sequence length="515" mass="56181">MSTTSGRQQGSEILRNMGADECGEVHPGGRRSKRECCNTAKFSLGTRPGSEPIGAEEAERAWPQLVRCAVLYAWCPISEDEDKRENISGEEANNKKLSPNGREAKHVLKTIRTNHIEARVRAVIRARKRAVPKPRNPSWASQEGLGRSGNIGGRRVEWGCAAKLHERKEMKRSEAPKLTDQYRSNRLKAIGCERALGLEGLGQLHQRADGAAHKQSELVASRRKARMSSRGAVGVPRSKRGDAGRLKPALSGWHGAWWPSGSRAQPHLGADRSTDALERKGGSEVQDDKTPRRSNDAEGPGRGVNDHQLQVGKRLGGPSIATGVRGCSRGHQGTAGRPRVTTSSGGVGPGDDIIDLSRSDSDAIKRARDVTVLLHACNSSMLVDSKTDYDQYQVIVAFWLSWLWCDCFGPDLTGSYNGDTHLPSSNTLAIPSSEQQLCETVEGLRQRTRAPLLPVEQEASVPCLRLGDIPGFSESVRWHASLREVRAVGKIVVWVQNGPLSEGRGRGGGRRERNK</sequence>
<feature type="compositionally biased region" description="Basic and acidic residues" evidence="1">
    <location>
        <begin position="269"/>
        <end position="296"/>
    </location>
</feature>
<feature type="region of interest" description="Disordered" evidence="1">
    <location>
        <begin position="207"/>
        <end position="309"/>
    </location>
</feature>